<dbReference type="EMBL" id="JASBWU010000017">
    <property type="protein sequence ID" value="KAJ9114980.1"/>
    <property type="molecule type" value="Genomic_DNA"/>
</dbReference>
<proteinExistence type="predicted"/>
<comment type="caution">
    <text evidence="1">The sequence shown here is derived from an EMBL/GenBank/DDBJ whole genome shotgun (WGS) entry which is preliminary data.</text>
</comment>
<keyword evidence="2" id="KW-1185">Reference proteome</keyword>
<sequence length="286" mass="31545">MDLIAEAFPPKPHWTAQDVPDMTGKVVAVTGYGGIGYYTIKALLDRNAKVYVLGRKESLFDAAVERLASDSPPTTRKPLFIHCDLSSIQSPVKAANELKAQEPKLDILFCNAGVMVPPTGSKTDDGYDLQWQTNVMGHWILTTNLLPILLKVSEDSNGVNKARVVHTSSSGHRFAPGKTIDWESLKVKDDGSIGNGLGNWVLYGQTDLPRHLKQSFFVRLMGWVEPLVTYPAALGALTQLYLGTAPDVKGGDYGIPWARIGKPRDDAKDEKIGKEVWEWLERECKV</sequence>
<reference evidence="1" key="1">
    <citation type="submission" date="2023-04" db="EMBL/GenBank/DDBJ databases">
        <title>Draft Genome sequencing of Naganishia species isolated from polar environments using Oxford Nanopore Technology.</title>
        <authorList>
            <person name="Leo P."/>
            <person name="Venkateswaran K."/>
        </authorList>
    </citation>
    <scope>NUCLEOTIDE SEQUENCE</scope>
    <source>
        <strain evidence="1">MNA-CCFEE 5425</strain>
    </source>
</reference>
<dbReference type="Proteomes" id="UP001243375">
    <property type="component" value="Unassembled WGS sequence"/>
</dbReference>
<accession>A0ACC2WUK6</accession>
<name>A0ACC2WUK6_9TREE</name>
<gene>
    <name evidence="1" type="ORF">QFC22_005308</name>
</gene>
<evidence type="ECO:0000313" key="1">
    <source>
        <dbReference type="EMBL" id="KAJ9114980.1"/>
    </source>
</evidence>
<organism evidence="1 2">
    <name type="scientific">Naganishia vaughanmartiniae</name>
    <dbReference type="NCBI Taxonomy" id="1424756"/>
    <lineage>
        <taxon>Eukaryota</taxon>
        <taxon>Fungi</taxon>
        <taxon>Dikarya</taxon>
        <taxon>Basidiomycota</taxon>
        <taxon>Agaricomycotina</taxon>
        <taxon>Tremellomycetes</taxon>
        <taxon>Filobasidiales</taxon>
        <taxon>Filobasidiaceae</taxon>
        <taxon>Naganishia</taxon>
    </lineage>
</organism>
<protein>
    <submittedName>
        <fullName evidence="1">Uncharacterized protein</fullName>
    </submittedName>
</protein>
<evidence type="ECO:0000313" key="2">
    <source>
        <dbReference type="Proteomes" id="UP001243375"/>
    </source>
</evidence>